<dbReference type="InterPro" id="IPR007197">
    <property type="entry name" value="rSAM"/>
</dbReference>
<dbReference type="GO" id="GO:0046872">
    <property type="term" value="F:metal ion binding"/>
    <property type="evidence" value="ECO:0007669"/>
    <property type="project" value="UniProtKB-KW"/>
</dbReference>
<keyword evidence="3" id="KW-0479">Metal-binding</keyword>
<dbReference type="InterPro" id="IPR050377">
    <property type="entry name" value="Radical_SAM_PqqE_MftC-like"/>
</dbReference>
<dbReference type="GO" id="GO:0003824">
    <property type="term" value="F:catalytic activity"/>
    <property type="evidence" value="ECO:0007669"/>
    <property type="project" value="InterPro"/>
</dbReference>
<organism evidence="7 8">
    <name type="scientific">Dethiosulfatarculus sandiegensis</name>
    <dbReference type="NCBI Taxonomy" id="1429043"/>
    <lineage>
        <taxon>Bacteria</taxon>
        <taxon>Pseudomonadati</taxon>
        <taxon>Thermodesulfobacteriota</taxon>
        <taxon>Desulfarculia</taxon>
        <taxon>Desulfarculales</taxon>
        <taxon>Desulfarculaceae</taxon>
        <taxon>Dethiosulfatarculus</taxon>
    </lineage>
</organism>
<evidence type="ECO:0000256" key="4">
    <source>
        <dbReference type="ARBA" id="ARBA00023004"/>
    </source>
</evidence>
<dbReference type="SFLD" id="SFLDG01067">
    <property type="entry name" value="SPASM/twitch_domain_containing"/>
    <property type="match status" value="1"/>
</dbReference>
<dbReference type="Pfam" id="PF04055">
    <property type="entry name" value="Radical_SAM"/>
    <property type="match status" value="1"/>
</dbReference>
<dbReference type="RefSeq" id="WP_044351506.1">
    <property type="nucleotide sequence ID" value="NZ_AZAC01000044.1"/>
</dbReference>
<keyword evidence="4" id="KW-0408">Iron</keyword>
<evidence type="ECO:0000256" key="3">
    <source>
        <dbReference type="ARBA" id="ARBA00022723"/>
    </source>
</evidence>
<dbReference type="CDD" id="cd01335">
    <property type="entry name" value="Radical_SAM"/>
    <property type="match status" value="1"/>
</dbReference>
<keyword evidence="2" id="KW-0949">S-adenosyl-L-methionine</keyword>
<dbReference type="InParanoid" id="A0A0D2GA87"/>
<proteinExistence type="predicted"/>
<dbReference type="SFLD" id="SFLDS00029">
    <property type="entry name" value="Radical_SAM"/>
    <property type="match status" value="1"/>
</dbReference>
<sequence length="426" mass="48591">MTVKTVIKQMRDLRYNKTPGQVVIQYTDHCNALCPQCGMRKTSRFQRHTLSRTQVRHTLRAAAERGAYVVSFTGGEPLLFLDELTDHIRYAGKMGLEYIRTGTNGFFFAGKNQGRLTARVERVADALAATPLRNLWVSLDSSDPGTHEKMRGFPGLVEGIAKNLHHFHNRGIYPAANMGINRNTGGEATRNLVPSAFSNQSEYLEAFYHAYHQAFSRFFDLVISLGFTMVNLCYPMSITEDEHNQGLEAVYAATAQEDIVRFSRKEKAVLFKALLEVIPAYREQIRLFSPRSSLYALFRHYADRADVSYPCRGGLDYFFIDAKDGHAYPCGYRGTESLGPLWDLKTETFDDIKACRLCDWECFRDPSHLLGPVLDLWHNPLKLMRTIKEERYASSLWLEDLRYYKACGFFNGRKGPRSIKKISKAA</sequence>
<reference evidence="7 8" key="1">
    <citation type="submission" date="2013-11" db="EMBL/GenBank/DDBJ databases">
        <title>Metagenomic analysis of a methanogenic consortium involved in long chain n-alkane degradation.</title>
        <authorList>
            <person name="Davidova I.A."/>
            <person name="Callaghan A.V."/>
            <person name="Wawrik B."/>
            <person name="Pruitt S."/>
            <person name="Marks C."/>
            <person name="Duncan K.E."/>
            <person name="Suflita J.M."/>
        </authorList>
    </citation>
    <scope>NUCLEOTIDE SEQUENCE [LARGE SCALE GENOMIC DNA]</scope>
    <source>
        <strain evidence="7 8">SPR</strain>
    </source>
</reference>
<evidence type="ECO:0000313" key="7">
    <source>
        <dbReference type="EMBL" id="KIX11797.1"/>
    </source>
</evidence>
<dbReference type="PANTHER" id="PTHR11228:SF7">
    <property type="entry name" value="PQQA PEPTIDE CYCLASE"/>
    <property type="match status" value="1"/>
</dbReference>
<dbReference type="EMBL" id="AZAC01000044">
    <property type="protein sequence ID" value="KIX11797.1"/>
    <property type="molecule type" value="Genomic_DNA"/>
</dbReference>
<dbReference type="InterPro" id="IPR013785">
    <property type="entry name" value="Aldolase_TIM"/>
</dbReference>
<dbReference type="SUPFAM" id="SSF102114">
    <property type="entry name" value="Radical SAM enzymes"/>
    <property type="match status" value="1"/>
</dbReference>
<gene>
    <name evidence="7" type="ORF">X474_22235</name>
</gene>
<evidence type="ECO:0000256" key="2">
    <source>
        <dbReference type="ARBA" id="ARBA00022691"/>
    </source>
</evidence>
<accession>A0A0D2GA87</accession>
<feature type="domain" description="Radical SAM core" evidence="6">
    <location>
        <begin position="25"/>
        <end position="173"/>
    </location>
</feature>
<dbReference type="InterPro" id="IPR058240">
    <property type="entry name" value="rSAM_sf"/>
</dbReference>
<dbReference type="Gene3D" id="3.20.20.70">
    <property type="entry name" value="Aldolase class I"/>
    <property type="match status" value="1"/>
</dbReference>
<evidence type="ECO:0000259" key="6">
    <source>
        <dbReference type="Pfam" id="PF04055"/>
    </source>
</evidence>
<comment type="caution">
    <text evidence="7">The sequence shown here is derived from an EMBL/GenBank/DDBJ whole genome shotgun (WGS) entry which is preliminary data.</text>
</comment>
<dbReference type="OrthoDB" id="7021155at2"/>
<dbReference type="Proteomes" id="UP000032233">
    <property type="component" value="Unassembled WGS sequence"/>
</dbReference>
<comment type="cofactor">
    <cofactor evidence="1">
        <name>[4Fe-4S] cluster</name>
        <dbReference type="ChEBI" id="CHEBI:49883"/>
    </cofactor>
</comment>
<protein>
    <recommendedName>
        <fullName evidence="6">Radical SAM core domain-containing protein</fullName>
    </recommendedName>
</protein>
<dbReference type="PANTHER" id="PTHR11228">
    <property type="entry name" value="RADICAL SAM DOMAIN PROTEIN"/>
    <property type="match status" value="1"/>
</dbReference>
<name>A0A0D2GA87_9BACT</name>
<evidence type="ECO:0000256" key="1">
    <source>
        <dbReference type="ARBA" id="ARBA00001966"/>
    </source>
</evidence>
<evidence type="ECO:0000256" key="5">
    <source>
        <dbReference type="ARBA" id="ARBA00023014"/>
    </source>
</evidence>
<keyword evidence="5" id="KW-0411">Iron-sulfur</keyword>
<dbReference type="GO" id="GO:0051536">
    <property type="term" value="F:iron-sulfur cluster binding"/>
    <property type="evidence" value="ECO:0007669"/>
    <property type="project" value="UniProtKB-KW"/>
</dbReference>
<keyword evidence="8" id="KW-1185">Reference proteome</keyword>
<dbReference type="AlphaFoldDB" id="A0A0D2GA87"/>
<dbReference type="STRING" id="1429043.X474_22235"/>
<evidence type="ECO:0000313" key="8">
    <source>
        <dbReference type="Proteomes" id="UP000032233"/>
    </source>
</evidence>